<accession>A0A9K3EGH6</accession>
<proteinExistence type="predicted"/>
<name>A0A9K3EGH6_HELAN</name>
<dbReference type="Proteomes" id="UP000215914">
    <property type="component" value="Unassembled WGS sequence"/>
</dbReference>
<dbReference type="EMBL" id="MNCJ02000328">
    <property type="protein sequence ID" value="KAF5772742.1"/>
    <property type="molecule type" value="Genomic_DNA"/>
</dbReference>
<sequence>MVLFWGSHMMPLHNLLIIAHKSRTFSEAVNVFVVKDNKSCLKNTLQKATER</sequence>
<reference evidence="1" key="1">
    <citation type="journal article" date="2017" name="Nature">
        <title>The sunflower genome provides insights into oil metabolism, flowering and Asterid evolution.</title>
        <authorList>
            <person name="Badouin H."/>
            <person name="Gouzy J."/>
            <person name="Grassa C.J."/>
            <person name="Murat F."/>
            <person name="Staton S.E."/>
            <person name="Cottret L."/>
            <person name="Lelandais-Briere C."/>
            <person name="Owens G.L."/>
            <person name="Carrere S."/>
            <person name="Mayjonade B."/>
            <person name="Legrand L."/>
            <person name="Gill N."/>
            <person name="Kane N.C."/>
            <person name="Bowers J.E."/>
            <person name="Hubner S."/>
            <person name="Bellec A."/>
            <person name="Berard A."/>
            <person name="Berges H."/>
            <person name="Blanchet N."/>
            <person name="Boniface M.C."/>
            <person name="Brunel D."/>
            <person name="Catrice O."/>
            <person name="Chaidir N."/>
            <person name="Claudel C."/>
            <person name="Donnadieu C."/>
            <person name="Faraut T."/>
            <person name="Fievet G."/>
            <person name="Helmstetter N."/>
            <person name="King M."/>
            <person name="Knapp S.J."/>
            <person name="Lai Z."/>
            <person name="Le Paslier M.C."/>
            <person name="Lippi Y."/>
            <person name="Lorenzon L."/>
            <person name="Mandel J.R."/>
            <person name="Marage G."/>
            <person name="Marchand G."/>
            <person name="Marquand E."/>
            <person name="Bret-Mestries E."/>
            <person name="Morien E."/>
            <person name="Nambeesan S."/>
            <person name="Nguyen T."/>
            <person name="Pegot-Espagnet P."/>
            <person name="Pouilly N."/>
            <person name="Raftis F."/>
            <person name="Sallet E."/>
            <person name="Schiex T."/>
            <person name="Thomas J."/>
            <person name="Vandecasteele C."/>
            <person name="Vares D."/>
            <person name="Vear F."/>
            <person name="Vautrin S."/>
            <person name="Crespi M."/>
            <person name="Mangin B."/>
            <person name="Burke J.M."/>
            <person name="Salse J."/>
            <person name="Munos S."/>
            <person name="Vincourt P."/>
            <person name="Rieseberg L.H."/>
            <person name="Langlade N.B."/>
        </authorList>
    </citation>
    <scope>NUCLEOTIDE SEQUENCE</scope>
    <source>
        <tissue evidence="1">Leaves</tissue>
    </source>
</reference>
<reference evidence="1" key="2">
    <citation type="submission" date="2020-06" db="EMBL/GenBank/DDBJ databases">
        <title>Helianthus annuus Genome sequencing and assembly Release 2.</title>
        <authorList>
            <person name="Gouzy J."/>
            <person name="Langlade N."/>
            <person name="Munos S."/>
        </authorList>
    </citation>
    <scope>NUCLEOTIDE SEQUENCE</scope>
    <source>
        <tissue evidence="1">Leaves</tissue>
    </source>
</reference>
<gene>
    <name evidence="1" type="ORF">HanXRQr2_Chr13g0580761</name>
</gene>
<dbReference type="Gramene" id="mRNA:HanXRQr2_Chr13g0580761">
    <property type="protein sequence ID" value="mRNA:HanXRQr2_Chr13g0580761"/>
    <property type="gene ID" value="HanXRQr2_Chr13g0580761"/>
</dbReference>
<evidence type="ECO:0000313" key="1">
    <source>
        <dbReference type="EMBL" id="KAF5772742.1"/>
    </source>
</evidence>
<evidence type="ECO:0000313" key="2">
    <source>
        <dbReference type="Proteomes" id="UP000215914"/>
    </source>
</evidence>
<comment type="caution">
    <text evidence="1">The sequence shown here is derived from an EMBL/GenBank/DDBJ whole genome shotgun (WGS) entry which is preliminary data.</text>
</comment>
<protein>
    <submittedName>
        <fullName evidence="1">Uncharacterized protein</fullName>
    </submittedName>
</protein>
<organism evidence="1 2">
    <name type="scientific">Helianthus annuus</name>
    <name type="common">Common sunflower</name>
    <dbReference type="NCBI Taxonomy" id="4232"/>
    <lineage>
        <taxon>Eukaryota</taxon>
        <taxon>Viridiplantae</taxon>
        <taxon>Streptophyta</taxon>
        <taxon>Embryophyta</taxon>
        <taxon>Tracheophyta</taxon>
        <taxon>Spermatophyta</taxon>
        <taxon>Magnoliopsida</taxon>
        <taxon>eudicotyledons</taxon>
        <taxon>Gunneridae</taxon>
        <taxon>Pentapetalae</taxon>
        <taxon>asterids</taxon>
        <taxon>campanulids</taxon>
        <taxon>Asterales</taxon>
        <taxon>Asteraceae</taxon>
        <taxon>Asteroideae</taxon>
        <taxon>Heliantheae alliance</taxon>
        <taxon>Heliantheae</taxon>
        <taxon>Helianthus</taxon>
    </lineage>
</organism>
<keyword evidence="2" id="KW-1185">Reference proteome</keyword>
<dbReference type="AlphaFoldDB" id="A0A9K3EGH6"/>